<gene>
    <name evidence="9" type="ORF">L484_007138</name>
</gene>
<keyword evidence="1 4" id="KW-0479">Metal-binding</keyword>
<feature type="compositionally biased region" description="Basic and acidic residues" evidence="6">
    <location>
        <begin position="348"/>
        <end position="360"/>
    </location>
</feature>
<feature type="domain" description="C3H1-type" evidence="7">
    <location>
        <begin position="148"/>
        <end position="175"/>
    </location>
</feature>
<protein>
    <submittedName>
        <fullName evidence="9">Zinc finger CCCH domain-containing protein 18</fullName>
    </submittedName>
</protein>
<reference evidence="10" key="1">
    <citation type="submission" date="2013-01" db="EMBL/GenBank/DDBJ databases">
        <title>Draft Genome Sequence of a Mulberry Tree, Morus notabilis C.K. Schneid.</title>
        <authorList>
            <person name="He N."/>
            <person name="Zhao S."/>
        </authorList>
    </citation>
    <scope>NUCLEOTIDE SEQUENCE</scope>
</reference>
<dbReference type="EMBL" id="KE345839">
    <property type="protein sequence ID" value="EXC18765.1"/>
    <property type="molecule type" value="Genomic_DNA"/>
</dbReference>
<dbReference type="SMART" id="SM00443">
    <property type="entry name" value="G_patch"/>
    <property type="match status" value="1"/>
</dbReference>
<evidence type="ECO:0000256" key="6">
    <source>
        <dbReference type="SAM" id="MobiDB-lite"/>
    </source>
</evidence>
<dbReference type="STRING" id="981085.W9SNJ5"/>
<feature type="region of interest" description="Disordered" evidence="6">
    <location>
        <begin position="348"/>
        <end position="379"/>
    </location>
</feature>
<feature type="zinc finger region" description="C3H1-type" evidence="4">
    <location>
        <begin position="148"/>
        <end position="175"/>
    </location>
</feature>
<keyword evidence="3 4" id="KW-0862">Zinc</keyword>
<feature type="compositionally biased region" description="Acidic residues" evidence="6">
    <location>
        <begin position="251"/>
        <end position="272"/>
    </location>
</feature>
<dbReference type="Pfam" id="PF01585">
    <property type="entry name" value="G-patch"/>
    <property type="match status" value="1"/>
</dbReference>
<dbReference type="AlphaFoldDB" id="W9SNJ5"/>
<dbReference type="SUPFAM" id="SSF90229">
    <property type="entry name" value="CCCH zinc finger"/>
    <property type="match status" value="1"/>
</dbReference>
<evidence type="ECO:0000259" key="8">
    <source>
        <dbReference type="PROSITE" id="PS50174"/>
    </source>
</evidence>
<dbReference type="Gene3D" id="2.30.30.1190">
    <property type="match status" value="1"/>
</dbReference>
<dbReference type="PANTHER" id="PTHR47650">
    <property type="entry name" value="ZINC FINGER CCCH DOMAIN-CONTAINING PROTEIN 22"/>
    <property type="match status" value="1"/>
</dbReference>
<dbReference type="InterPro" id="IPR041367">
    <property type="entry name" value="Znf-CCCH_4"/>
</dbReference>
<dbReference type="Pfam" id="PF18044">
    <property type="entry name" value="zf-CCCH_4"/>
    <property type="match status" value="1"/>
</dbReference>
<feature type="domain" description="G-patch" evidence="8">
    <location>
        <begin position="302"/>
        <end position="348"/>
    </location>
</feature>
<dbReference type="Proteomes" id="UP000030645">
    <property type="component" value="Unassembled WGS sequence"/>
</dbReference>
<evidence type="ECO:0000313" key="9">
    <source>
        <dbReference type="EMBL" id="EXC18765.1"/>
    </source>
</evidence>
<dbReference type="PANTHER" id="PTHR47650:SF2">
    <property type="entry name" value="ZINC FINGER CCCH DOMAIN-CONTAINING PROTEIN 22"/>
    <property type="match status" value="1"/>
</dbReference>
<name>W9SNJ5_9ROSA</name>
<feature type="compositionally biased region" description="Basic residues" evidence="6">
    <location>
        <begin position="361"/>
        <end position="374"/>
    </location>
</feature>
<evidence type="ECO:0000256" key="4">
    <source>
        <dbReference type="PROSITE-ProRule" id="PRU00723"/>
    </source>
</evidence>
<dbReference type="OrthoDB" id="4822at2759"/>
<evidence type="ECO:0000313" key="10">
    <source>
        <dbReference type="Proteomes" id="UP000030645"/>
    </source>
</evidence>
<dbReference type="InterPro" id="IPR000467">
    <property type="entry name" value="G_patch_dom"/>
</dbReference>
<evidence type="ECO:0000256" key="1">
    <source>
        <dbReference type="ARBA" id="ARBA00022723"/>
    </source>
</evidence>
<dbReference type="InterPro" id="IPR036855">
    <property type="entry name" value="Znf_CCCH_sf"/>
</dbReference>
<dbReference type="GO" id="GO:0003676">
    <property type="term" value="F:nucleic acid binding"/>
    <property type="evidence" value="ECO:0007669"/>
    <property type="project" value="InterPro"/>
</dbReference>
<evidence type="ECO:0000256" key="3">
    <source>
        <dbReference type="ARBA" id="ARBA00022833"/>
    </source>
</evidence>
<feature type="compositionally biased region" description="Basic and acidic residues" evidence="6">
    <location>
        <begin position="79"/>
        <end position="89"/>
    </location>
</feature>
<organism evidence="9 10">
    <name type="scientific">Morus notabilis</name>
    <dbReference type="NCBI Taxonomy" id="981085"/>
    <lineage>
        <taxon>Eukaryota</taxon>
        <taxon>Viridiplantae</taxon>
        <taxon>Streptophyta</taxon>
        <taxon>Embryophyta</taxon>
        <taxon>Tracheophyta</taxon>
        <taxon>Spermatophyta</taxon>
        <taxon>Magnoliopsida</taxon>
        <taxon>eudicotyledons</taxon>
        <taxon>Gunneridae</taxon>
        <taxon>Pentapetalae</taxon>
        <taxon>rosids</taxon>
        <taxon>fabids</taxon>
        <taxon>Rosales</taxon>
        <taxon>Moraceae</taxon>
        <taxon>Moreae</taxon>
        <taxon>Morus</taxon>
    </lineage>
</organism>
<feature type="region of interest" description="Disordered" evidence="6">
    <location>
        <begin position="250"/>
        <end position="282"/>
    </location>
</feature>
<proteinExistence type="predicted"/>
<evidence type="ECO:0000256" key="5">
    <source>
        <dbReference type="SAM" id="Coils"/>
    </source>
</evidence>
<dbReference type="GO" id="GO:0008270">
    <property type="term" value="F:zinc ion binding"/>
    <property type="evidence" value="ECO:0007669"/>
    <property type="project" value="UniProtKB-KW"/>
</dbReference>
<keyword evidence="5" id="KW-0175">Coiled coil</keyword>
<dbReference type="PROSITE" id="PS50103">
    <property type="entry name" value="ZF_C3H1"/>
    <property type="match status" value="1"/>
</dbReference>
<dbReference type="SMART" id="SM00356">
    <property type="entry name" value="ZnF_C3H1"/>
    <property type="match status" value="1"/>
</dbReference>
<evidence type="ECO:0000259" key="7">
    <source>
        <dbReference type="PROSITE" id="PS50103"/>
    </source>
</evidence>
<dbReference type="InterPro" id="IPR000571">
    <property type="entry name" value="Znf_CCCH"/>
</dbReference>
<sequence length="503" mass="56263">MATSEEERLLETQLELQLREQRDSLAAINDALASDPSNPELLAVSEELVQAIKDAEEGLLHLKRARLLREADSVLLGSGHDHKDVKEAEQQPSVDATENVEPEPLEDPTYIVGSKCRFRHTDGRWYNGRIVAVDGFSSAKISFLTPTSENMLMCKFFLQQRCRFGSNCRLSHGVDVPLSSLKKYILTIWDQSLVGSRIWASSDSKGDLWREAELESWDDLLGAGKVVFRDDGSSANLGDEAITLSEYADMSNDEESDSSSDQSDSSDFDEEGSQGLGFLDSTTLQRGIQKETTIFAKWENHTRGVASKMMSNMGYREGMGLGVSGQGMLDPISVRVLPAKQSLDHAVESLEGEESKENQGGKKRSRGGKRKRDKKFAALSRAAKEEEELAPDVFSLINNQLTKHSEALNGSVKKQQQNKDSLEGRKVDRRTLVAYDDEVKDLRMRVEKLEEMIHRNRKEKVVYEAAMRKLTETRKALADAEAAHTSASNAVISKEKEKRWLKF</sequence>
<feature type="coiled-coil region" evidence="5">
    <location>
        <begin position="432"/>
        <end position="483"/>
    </location>
</feature>
<dbReference type="eggNOG" id="KOG2185">
    <property type="taxonomic scope" value="Eukaryota"/>
</dbReference>
<accession>W9SNJ5</accession>
<evidence type="ECO:0000256" key="2">
    <source>
        <dbReference type="ARBA" id="ARBA00022771"/>
    </source>
</evidence>
<keyword evidence="2 4" id="KW-0863">Zinc-finger</keyword>
<dbReference type="PROSITE" id="PS50174">
    <property type="entry name" value="G_PATCH"/>
    <property type="match status" value="1"/>
</dbReference>
<keyword evidence="10" id="KW-1185">Reference proteome</keyword>
<feature type="region of interest" description="Disordered" evidence="6">
    <location>
        <begin position="79"/>
        <end position="105"/>
    </location>
</feature>
<dbReference type="KEGG" id="mnt:21390544"/>